<protein>
    <recommendedName>
        <fullName evidence="8 9">Ribosomal RNA-processing protein 8</fullName>
        <ecNumber evidence="9">2.1.1.-</ecNumber>
    </recommendedName>
</protein>
<sequence length="357" mass="39334">MLFDGGWEDSTPAQTPASAQGKKRKRVNSTLRADEVDVSKLLEKIDKQLQHAKPNAKKPKRDKDASPKPEKSPKAKAQKKAAPTPQTTTPAKPKPAKPQKPEVTPALPDAPASSNTPGLTSLQANMKNKLDGARFRWINEVLYKSDSADAVTLMRNDPKVFDEYHTGFRRQVESWPTNPVDIYISQLSSSTTPLVVADIGCGEAALARALVPKGFTVLSYDLVSKNPWVIEADACSKIPLPGAEDEDGAAAQVVDVCVCALSLMNVNWLGTVREARRVLKTKGVLKIAEVTSRFVDEDKFVSLVEAVGFKFLSNEHPSTHFTLFEFRKVARSAPSEKTWKKLLSQQSVLQPCEYKRR</sequence>
<dbReference type="PANTHER" id="PTHR12787:SF0">
    <property type="entry name" value="RIBOSOMAL RNA-PROCESSING PROTEIN 8"/>
    <property type="match status" value="1"/>
</dbReference>
<dbReference type="FunCoup" id="A0A166BTY2">
    <property type="interactions" value="460"/>
</dbReference>
<dbReference type="FunFam" id="1.10.10.2150:FF:000001">
    <property type="entry name" value="Ribosomal RNA-processing protein 8"/>
    <property type="match status" value="1"/>
</dbReference>
<keyword evidence="7 9" id="KW-0539">Nucleus</keyword>
<dbReference type="GO" id="GO:0042273">
    <property type="term" value="P:ribosomal large subunit biogenesis"/>
    <property type="evidence" value="ECO:0007669"/>
    <property type="project" value="TreeGrafter"/>
</dbReference>
<name>A0A166BTY2_EXIGL</name>
<dbReference type="InterPro" id="IPR042036">
    <property type="entry name" value="RRP8_N"/>
</dbReference>
<feature type="region of interest" description="Disordered" evidence="10">
    <location>
        <begin position="1"/>
        <end position="122"/>
    </location>
</feature>
<dbReference type="InterPro" id="IPR029063">
    <property type="entry name" value="SAM-dependent_MTases_sf"/>
</dbReference>
<reference evidence="11 12" key="1">
    <citation type="journal article" date="2016" name="Mol. Biol. Evol.">
        <title>Comparative Genomics of Early-Diverging Mushroom-Forming Fungi Provides Insights into the Origins of Lignocellulose Decay Capabilities.</title>
        <authorList>
            <person name="Nagy L.G."/>
            <person name="Riley R."/>
            <person name="Tritt A."/>
            <person name="Adam C."/>
            <person name="Daum C."/>
            <person name="Floudas D."/>
            <person name="Sun H."/>
            <person name="Yadav J.S."/>
            <person name="Pangilinan J."/>
            <person name="Larsson K.H."/>
            <person name="Matsuura K."/>
            <person name="Barry K."/>
            <person name="Labutti K."/>
            <person name="Kuo R."/>
            <person name="Ohm R.A."/>
            <person name="Bhattacharya S.S."/>
            <person name="Shirouzu T."/>
            <person name="Yoshinaga Y."/>
            <person name="Martin F.M."/>
            <person name="Grigoriev I.V."/>
            <person name="Hibbett D.S."/>
        </authorList>
    </citation>
    <scope>NUCLEOTIDE SEQUENCE [LARGE SCALE GENOMIC DNA]</scope>
    <source>
        <strain evidence="11 12">HHB12029</strain>
    </source>
</reference>
<dbReference type="STRING" id="1314781.A0A166BTY2"/>
<comment type="function">
    <text evidence="9">S-adenosyl-L-methionine-dependent methyltransferase that specifically methylates the N(1) position of adenine in helix 25.1 in 25S rRNA. Required both for ribosomal 40S and 60S subunits biogenesis. Required for efficient pre-rRNA cleavage at site A2.</text>
</comment>
<feature type="compositionally biased region" description="Basic and acidic residues" evidence="10">
    <location>
        <begin position="61"/>
        <end position="73"/>
    </location>
</feature>
<proteinExistence type="inferred from homology"/>
<dbReference type="InterPro" id="IPR007823">
    <property type="entry name" value="RRP8"/>
</dbReference>
<comment type="similarity">
    <text evidence="2 9">Belongs to the methyltransferase superfamily. RRP8 family.</text>
</comment>
<evidence type="ECO:0000313" key="12">
    <source>
        <dbReference type="Proteomes" id="UP000077266"/>
    </source>
</evidence>
<dbReference type="Gene3D" id="1.10.10.2150">
    <property type="entry name" value="Ribosomal RNA-processing protein 8, N-terminal domain"/>
    <property type="match status" value="1"/>
</dbReference>
<keyword evidence="3 9" id="KW-0698">rRNA processing</keyword>
<evidence type="ECO:0000256" key="10">
    <source>
        <dbReference type="SAM" id="MobiDB-lite"/>
    </source>
</evidence>
<feature type="compositionally biased region" description="Low complexity" evidence="10">
    <location>
        <begin position="80"/>
        <end position="91"/>
    </location>
</feature>
<gene>
    <name evidence="11" type="ORF">EXIGLDRAFT_599964</name>
</gene>
<dbReference type="CDD" id="cd02440">
    <property type="entry name" value="AdoMet_MTases"/>
    <property type="match status" value="1"/>
</dbReference>
<keyword evidence="12" id="KW-1185">Reference proteome</keyword>
<evidence type="ECO:0000256" key="4">
    <source>
        <dbReference type="ARBA" id="ARBA00022603"/>
    </source>
</evidence>
<evidence type="ECO:0000256" key="1">
    <source>
        <dbReference type="ARBA" id="ARBA00004604"/>
    </source>
</evidence>
<keyword evidence="5 9" id="KW-0808">Transferase</keyword>
<keyword evidence="6 9" id="KW-0949">S-adenosyl-L-methionine</keyword>
<dbReference type="Gene3D" id="3.40.50.150">
    <property type="entry name" value="Vaccinia Virus protein VP39"/>
    <property type="match status" value="1"/>
</dbReference>
<feature type="compositionally biased region" description="Polar residues" evidence="10">
    <location>
        <begin position="112"/>
        <end position="122"/>
    </location>
</feature>
<dbReference type="GO" id="GO:0005730">
    <property type="term" value="C:nucleolus"/>
    <property type="evidence" value="ECO:0007669"/>
    <property type="project" value="UniProtKB-SubCell"/>
</dbReference>
<evidence type="ECO:0000256" key="7">
    <source>
        <dbReference type="ARBA" id="ARBA00023242"/>
    </source>
</evidence>
<dbReference type="EMBL" id="KV425882">
    <property type="protein sequence ID" value="KZW04000.1"/>
    <property type="molecule type" value="Genomic_DNA"/>
</dbReference>
<dbReference type="Proteomes" id="UP000077266">
    <property type="component" value="Unassembled WGS sequence"/>
</dbReference>
<feature type="compositionally biased region" description="Basic and acidic residues" evidence="10">
    <location>
        <begin position="32"/>
        <end position="49"/>
    </location>
</feature>
<evidence type="ECO:0000256" key="3">
    <source>
        <dbReference type="ARBA" id="ARBA00022552"/>
    </source>
</evidence>
<dbReference type="InParanoid" id="A0A166BTY2"/>
<dbReference type="GO" id="GO:0016433">
    <property type="term" value="F:rRNA (adenine) methyltransferase activity"/>
    <property type="evidence" value="ECO:0007669"/>
    <property type="project" value="UniProtKB-ARBA"/>
</dbReference>
<evidence type="ECO:0000313" key="11">
    <source>
        <dbReference type="EMBL" id="KZW04000.1"/>
    </source>
</evidence>
<dbReference type="Pfam" id="PF05148">
    <property type="entry name" value="Methyltransf_8"/>
    <property type="match status" value="1"/>
</dbReference>
<evidence type="ECO:0000256" key="6">
    <source>
        <dbReference type="ARBA" id="ARBA00022691"/>
    </source>
</evidence>
<comment type="subcellular location">
    <subcellularLocation>
        <location evidence="1 9">Nucleus</location>
        <location evidence="1 9">Nucleolus</location>
    </subcellularLocation>
</comment>
<accession>A0A166BTY2</accession>
<dbReference type="OrthoDB" id="10258825at2759"/>
<evidence type="ECO:0000256" key="9">
    <source>
        <dbReference type="RuleBase" id="RU365074"/>
    </source>
</evidence>
<evidence type="ECO:0000256" key="8">
    <source>
        <dbReference type="ARBA" id="ARBA00076672"/>
    </source>
</evidence>
<keyword evidence="4 9" id="KW-0489">Methyltransferase</keyword>
<dbReference type="EC" id="2.1.1.-" evidence="9"/>
<evidence type="ECO:0000256" key="5">
    <source>
        <dbReference type="ARBA" id="ARBA00022679"/>
    </source>
</evidence>
<evidence type="ECO:0000256" key="2">
    <source>
        <dbReference type="ARBA" id="ARBA00006301"/>
    </source>
</evidence>
<dbReference type="PANTHER" id="PTHR12787">
    <property type="entry name" value="RIBOSOMAL RNA-PROCESSING PROTEIN 8"/>
    <property type="match status" value="1"/>
</dbReference>
<dbReference type="SUPFAM" id="SSF53335">
    <property type="entry name" value="S-adenosyl-L-methionine-dependent methyltransferases"/>
    <property type="match status" value="1"/>
</dbReference>
<dbReference type="AlphaFoldDB" id="A0A166BTY2"/>
<organism evidence="11 12">
    <name type="scientific">Exidia glandulosa HHB12029</name>
    <dbReference type="NCBI Taxonomy" id="1314781"/>
    <lineage>
        <taxon>Eukaryota</taxon>
        <taxon>Fungi</taxon>
        <taxon>Dikarya</taxon>
        <taxon>Basidiomycota</taxon>
        <taxon>Agaricomycotina</taxon>
        <taxon>Agaricomycetes</taxon>
        <taxon>Auriculariales</taxon>
        <taxon>Exidiaceae</taxon>
        <taxon>Exidia</taxon>
    </lineage>
</organism>